<gene>
    <name evidence="2" type="ORF">AB8998_10340</name>
</gene>
<dbReference type="GO" id="GO:0008168">
    <property type="term" value="F:methyltransferase activity"/>
    <property type="evidence" value="ECO:0007669"/>
    <property type="project" value="UniProtKB-KW"/>
</dbReference>
<dbReference type="Pfam" id="PF08241">
    <property type="entry name" value="Methyltransf_11"/>
    <property type="match status" value="1"/>
</dbReference>
<evidence type="ECO:0000259" key="1">
    <source>
        <dbReference type="Pfam" id="PF08241"/>
    </source>
</evidence>
<keyword evidence="2" id="KW-0489">Methyltransferase</keyword>
<sequence>MVMINQRPPGSAPCVQAIAEAIPLQDNCVDGSMAILTVHHWGDVAAGIEELRRVTRNRIVVLTWDQTVTRDFWLLREYLPEATRISDELYVPIERLTELLGGAEVQTVPVPHDCTDGFGAAFWRRPAAYLDPTVRAGMSMLAYAGESTLAEGLNPAGGRPALREMA</sequence>
<proteinExistence type="predicted"/>
<organism evidence="2 3">
    <name type="scientific">Mycobacterium servetii</name>
    <dbReference type="NCBI Taxonomy" id="3237418"/>
    <lineage>
        <taxon>Bacteria</taxon>
        <taxon>Bacillati</taxon>
        <taxon>Actinomycetota</taxon>
        <taxon>Actinomycetes</taxon>
        <taxon>Mycobacteriales</taxon>
        <taxon>Mycobacteriaceae</taxon>
        <taxon>Mycobacterium</taxon>
    </lineage>
</organism>
<dbReference type="GO" id="GO:0032259">
    <property type="term" value="P:methylation"/>
    <property type="evidence" value="ECO:0007669"/>
    <property type="project" value="UniProtKB-KW"/>
</dbReference>
<reference evidence="2 3" key="1">
    <citation type="submission" date="2024-08" db="EMBL/GenBank/DDBJ databases">
        <title>Mycobacterium servetensis sp. nov., a novel rapid-growing mycobacterial species recovered from a human patient in Zaragoza, Spain.</title>
        <authorList>
            <person name="Tristancho-Baro A.I."/>
            <person name="Buenestado-Serrano S."/>
            <person name="Garcia De Viedma D."/>
            <person name="Milagro-Beamonte A."/>
            <person name="Burillo N."/>
            <person name="Sanz S."/>
            <person name="Lopez-Calleja A.I."/>
            <person name="Penas-Utrilla D."/>
            <person name="Guardingo M."/>
            <person name="Garcia M.J."/>
            <person name="Vinuelas-Bayon J."/>
        </authorList>
    </citation>
    <scope>NUCLEOTIDE SEQUENCE [LARGE SCALE GENOMIC DNA]</scope>
    <source>
        <strain evidence="3">HUMS_12744610</strain>
    </source>
</reference>
<dbReference type="SUPFAM" id="SSF53335">
    <property type="entry name" value="S-adenosyl-L-methionine-dependent methyltransferases"/>
    <property type="match status" value="1"/>
</dbReference>
<name>A0ABV4BYJ9_9MYCO</name>
<dbReference type="InterPro" id="IPR013216">
    <property type="entry name" value="Methyltransf_11"/>
</dbReference>
<evidence type="ECO:0000313" key="2">
    <source>
        <dbReference type="EMBL" id="MEY8015384.1"/>
    </source>
</evidence>
<comment type="caution">
    <text evidence="2">The sequence shown here is derived from an EMBL/GenBank/DDBJ whole genome shotgun (WGS) entry which is preliminary data.</text>
</comment>
<accession>A0ABV4BYJ9</accession>
<dbReference type="EMBL" id="JBGEDP010000001">
    <property type="protein sequence ID" value="MEY8015384.1"/>
    <property type="molecule type" value="Genomic_DNA"/>
</dbReference>
<dbReference type="InterPro" id="IPR029063">
    <property type="entry name" value="SAM-dependent_MTases_sf"/>
</dbReference>
<evidence type="ECO:0000313" key="3">
    <source>
        <dbReference type="Proteomes" id="UP001564760"/>
    </source>
</evidence>
<dbReference type="RefSeq" id="WP_369737848.1">
    <property type="nucleotide sequence ID" value="NZ_JBGEDP010000001.1"/>
</dbReference>
<keyword evidence="2" id="KW-0808">Transferase</keyword>
<dbReference type="EC" id="2.1.1.-" evidence="2"/>
<dbReference type="Proteomes" id="UP001564760">
    <property type="component" value="Unassembled WGS sequence"/>
</dbReference>
<dbReference type="Gene3D" id="3.40.50.150">
    <property type="entry name" value="Vaccinia Virus protein VP39"/>
    <property type="match status" value="1"/>
</dbReference>
<feature type="domain" description="Methyltransferase type 11" evidence="1">
    <location>
        <begin position="12"/>
        <end position="57"/>
    </location>
</feature>
<protein>
    <submittedName>
        <fullName evidence="2">Class I SAM-dependent methyltransferase</fullName>
        <ecNumber evidence="2">2.1.1.-</ecNumber>
    </submittedName>
</protein>
<keyword evidence="3" id="KW-1185">Reference proteome</keyword>